<dbReference type="Pfam" id="PF13589">
    <property type="entry name" value="HATPase_c_3"/>
    <property type="match status" value="1"/>
</dbReference>
<keyword evidence="5" id="KW-0067">ATP-binding</keyword>
<keyword evidence="9" id="KW-1185">Reference proteome</keyword>
<keyword evidence="6" id="KW-0902">Two-component regulatory system</keyword>
<keyword evidence="1" id="KW-0597">Phosphoprotein</keyword>
<dbReference type="CDD" id="cd00075">
    <property type="entry name" value="HATPase"/>
    <property type="match status" value="1"/>
</dbReference>
<sequence>MARLRPRARIIRTIGDQLISGPEAALIELVKNSYDADASSVRIRIEPKSEDEAGGLLTVEDDGHGMSAADLVEKWMEPATTDKIERRVSPSGRRMLGAKGVGRFATAKLGRYLDLVAAYKSPGRRLEVTELKIDWDEFYTRKYLDEVNILFSSKVGGRGDRPGVSISIRELRDSWTSHRLEALVRELRRLASPVGARETSFRIHLDLSSFTEATAGFDGQSIVAGALASLNEKDVDPTVIRPLFNLDHVYHYKVSGTFDASGRFKGAFVNQRGDSKPVPIRIEPSALEEGEEKCGKIKLRINIYDREGEAVDDLIERLGLDGVGRLDARRLLNENIGIGIYREGFRIRPYGDPETDWLELERRRVQDPSLRLGHNQVWGVVEIEDEGDSGLTERSSREGLDHNGSFLRLKRLVTDLLVTVEQDRQNFRQSAGFSRKKAGDTSDVRKHAGLRTIEREINQLPPRYRERFTRALRKDSAALKTAIEDLESYQQALASRSTLGLVVAQVLHDGRRFLSDITTRSKGLADGASRIQEKSAFGEHFRSSFGKNAQSIHQSAGGLNKLFKALDPVSGRRRGRPTDFDASRVMQRCLDLFSDAIQREGIVIEFNNEGSSLLVRGYEADLMAALLNIIDNAVHWLGTSPARPRVIRITTGETKKYVRIALSNNGPPIDDRFHQRLFSPGFTLKTEGSGIGLAIAREAMRGSKGDVAFDGDARDVTFVIEMQRSRE</sequence>
<keyword evidence="3" id="KW-0547">Nucleotide-binding</keyword>
<dbReference type="RefSeq" id="WP_404615513.1">
    <property type="nucleotide sequence ID" value="NZ_JADIKK010000008.1"/>
</dbReference>
<reference evidence="8 9" key="1">
    <citation type="submission" date="2020-10" db="EMBL/GenBank/DDBJ databases">
        <title>Phylogeny of dyella-like bacteria.</title>
        <authorList>
            <person name="Fu J."/>
        </authorList>
    </citation>
    <scope>NUCLEOTIDE SEQUENCE [LARGE SCALE GENOMIC DNA]</scope>
    <source>
        <strain evidence="8 9">KACC 19113</strain>
    </source>
</reference>
<dbReference type="InterPro" id="IPR003594">
    <property type="entry name" value="HATPase_dom"/>
</dbReference>
<name>A0ABW8J947_9GAMM</name>
<dbReference type="Pfam" id="PF02518">
    <property type="entry name" value="HATPase_c"/>
    <property type="match status" value="1"/>
</dbReference>
<dbReference type="PROSITE" id="PS50109">
    <property type="entry name" value="HIS_KIN"/>
    <property type="match status" value="1"/>
</dbReference>
<dbReference type="SUPFAM" id="SSF55874">
    <property type="entry name" value="ATPase domain of HSP90 chaperone/DNA topoisomerase II/histidine kinase"/>
    <property type="match status" value="2"/>
</dbReference>
<evidence type="ECO:0000256" key="2">
    <source>
        <dbReference type="ARBA" id="ARBA00022679"/>
    </source>
</evidence>
<dbReference type="EMBL" id="JADIKK010000008">
    <property type="protein sequence ID" value="MFK2878724.1"/>
    <property type="molecule type" value="Genomic_DNA"/>
</dbReference>
<dbReference type="Proteomes" id="UP001620339">
    <property type="component" value="Unassembled WGS sequence"/>
</dbReference>
<accession>A0ABW8J947</accession>
<dbReference type="SMART" id="SM00387">
    <property type="entry name" value="HATPase_c"/>
    <property type="match status" value="2"/>
</dbReference>
<keyword evidence="4 8" id="KW-0418">Kinase</keyword>
<gene>
    <name evidence="8" type="ORF">ISP25_16760</name>
</gene>
<dbReference type="PANTHER" id="PTHR43065:SF10">
    <property type="entry name" value="PEROXIDE STRESS-ACTIVATED HISTIDINE KINASE MAK3"/>
    <property type="match status" value="1"/>
</dbReference>
<dbReference type="PANTHER" id="PTHR43065">
    <property type="entry name" value="SENSOR HISTIDINE KINASE"/>
    <property type="match status" value="1"/>
</dbReference>
<dbReference type="InterPro" id="IPR005467">
    <property type="entry name" value="His_kinase_dom"/>
</dbReference>
<comment type="caution">
    <text evidence="8">The sequence shown here is derived from an EMBL/GenBank/DDBJ whole genome shotgun (WGS) entry which is preliminary data.</text>
</comment>
<keyword evidence="2" id="KW-0808">Transferase</keyword>
<evidence type="ECO:0000256" key="3">
    <source>
        <dbReference type="ARBA" id="ARBA00022741"/>
    </source>
</evidence>
<evidence type="ECO:0000256" key="1">
    <source>
        <dbReference type="ARBA" id="ARBA00022553"/>
    </source>
</evidence>
<evidence type="ECO:0000256" key="4">
    <source>
        <dbReference type="ARBA" id="ARBA00022777"/>
    </source>
</evidence>
<evidence type="ECO:0000259" key="7">
    <source>
        <dbReference type="PROSITE" id="PS50109"/>
    </source>
</evidence>
<feature type="domain" description="Histidine kinase" evidence="7">
    <location>
        <begin position="505"/>
        <end position="726"/>
    </location>
</feature>
<dbReference type="Gene3D" id="3.30.565.10">
    <property type="entry name" value="Histidine kinase-like ATPase, C-terminal domain"/>
    <property type="match status" value="2"/>
</dbReference>
<proteinExistence type="predicted"/>
<evidence type="ECO:0000256" key="6">
    <source>
        <dbReference type="ARBA" id="ARBA00023012"/>
    </source>
</evidence>
<protein>
    <submittedName>
        <fullName evidence="8">Sensor histidine kinase</fullName>
    </submittedName>
</protein>
<evidence type="ECO:0000313" key="9">
    <source>
        <dbReference type="Proteomes" id="UP001620339"/>
    </source>
</evidence>
<dbReference type="GO" id="GO:0016301">
    <property type="term" value="F:kinase activity"/>
    <property type="evidence" value="ECO:0007669"/>
    <property type="project" value="UniProtKB-KW"/>
</dbReference>
<dbReference type="InterPro" id="IPR036890">
    <property type="entry name" value="HATPase_C_sf"/>
</dbReference>
<organism evidence="8 9">
    <name type="scientific">Rhodanobacter hydrolyticus</name>
    <dbReference type="NCBI Taxonomy" id="2250595"/>
    <lineage>
        <taxon>Bacteria</taxon>
        <taxon>Pseudomonadati</taxon>
        <taxon>Pseudomonadota</taxon>
        <taxon>Gammaproteobacteria</taxon>
        <taxon>Lysobacterales</taxon>
        <taxon>Rhodanobacteraceae</taxon>
        <taxon>Rhodanobacter</taxon>
    </lineage>
</organism>
<evidence type="ECO:0000313" key="8">
    <source>
        <dbReference type="EMBL" id="MFK2878724.1"/>
    </source>
</evidence>
<evidence type="ECO:0000256" key="5">
    <source>
        <dbReference type="ARBA" id="ARBA00022840"/>
    </source>
</evidence>